<dbReference type="Proteomes" id="UP001139451">
    <property type="component" value="Unassembled WGS sequence"/>
</dbReference>
<dbReference type="AlphaFoldDB" id="A0A9X2HLM5"/>
<dbReference type="CDD" id="cd09627">
    <property type="entry name" value="DOMON_murB_like"/>
    <property type="match status" value="1"/>
</dbReference>
<gene>
    <name evidence="1" type="ORF">M9978_09925</name>
</gene>
<comment type="caution">
    <text evidence="1">The sequence shown here is derived from an EMBL/GenBank/DDBJ whole genome shotgun (WGS) entry which is preliminary data.</text>
</comment>
<protein>
    <submittedName>
        <fullName evidence="1">DOMON-like domain-containing protein</fullName>
    </submittedName>
</protein>
<evidence type="ECO:0000313" key="2">
    <source>
        <dbReference type="Proteomes" id="UP001139451"/>
    </source>
</evidence>
<sequence length="181" mass="19964">MGRVLAKRGLVAHPGSEAPPISIGTKLMMLSRDVLRIEYALTGELDRVVIPPSVIGDRADGLWQHTCFEAFIRVPGVGYVEHNYSPSENWAAYRFDGYREGMQPAYPSPYIHVERDDGRLGLTAYVELGALSAWPDAIGLSAVIEEANGTKSYWALKHPPGKPDFHHPDCFALELPAPVRP</sequence>
<dbReference type="EMBL" id="JAMLDX010000006">
    <property type="protein sequence ID" value="MCP3730746.1"/>
    <property type="molecule type" value="Genomic_DNA"/>
</dbReference>
<organism evidence="1 2">
    <name type="scientific">Sphingomonas tagetis</name>
    <dbReference type="NCBI Taxonomy" id="2949092"/>
    <lineage>
        <taxon>Bacteria</taxon>
        <taxon>Pseudomonadati</taxon>
        <taxon>Pseudomonadota</taxon>
        <taxon>Alphaproteobacteria</taxon>
        <taxon>Sphingomonadales</taxon>
        <taxon>Sphingomonadaceae</taxon>
        <taxon>Sphingomonas</taxon>
    </lineage>
</organism>
<proteinExistence type="predicted"/>
<name>A0A9X2HLM5_9SPHN</name>
<keyword evidence="2" id="KW-1185">Reference proteome</keyword>
<evidence type="ECO:0000313" key="1">
    <source>
        <dbReference type="EMBL" id="MCP3730746.1"/>
    </source>
</evidence>
<accession>A0A9X2HLM5</accession>
<reference evidence="1" key="1">
    <citation type="submission" date="2022-05" db="EMBL/GenBank/DDBJ databases">
        <title>Sphingomonas sp. strain MG17 Genome sequencing and assembly.</title>
        <authorList>
            <person name="Kim I."/>
        </authorList>
    </citation>
    <scope>NUCLEOTIDE SEQUENCE</scope>
    <source>
        <strain evidence="1">MG17</strain>
    </source>
</reference>